<evidence type="ECO:0000313" key="5">
    <source>
        <dbReference type="EMBL" id="CAF3310735.1"/>
    </source>
</evidence>
<dbReference type="InterPro" id="IPR004094">
    <property type="entry name" value="Antistasin-like"/>
</dbReference>
<proteinExistence type="predicted"/>
<dbReference type="Proteomes" id="UP000663833">
    <property type="component" value="Unassembled WGS sequence"/>
</dbReference>
<dbReference type="Proteomes" id="UP000663869">
    <property type="component" value="Unassembled WGS sequence"/>
</dbReference>
<evidence type="ECO:0000313" key="12">
    <source>
        <dbReference type="Proteomes" id="UP000663869"/>
    </source>
</evidence>
<accession>A0A818YYZ9</accession>
<dbReference type="EMBL" id="CAJNYD010002327">
    <property type="protein sequence ID" value="CAF3411482.1"/>
    <property type="molecule type" value="Genomic_DNA"/>
</dbReference>
<evidence type="ECO:0000256" key="3">
    <source>
        <dbReference type="SAM" id="SignalP"/>
    </source>
</evidence>
<feature type="signal peptide" evidence="3">
    <location>
        <begin position="1"/>
        <end position="27"/>
    </location>
</feature>
<dbReference type="EMBL" id="CAJNXB010003355">
    <property type="protein sequence ID" value="CAF3310735.1"/>
    <property type="molecule type" value="Genomic_DNA"/>
</dbReference>
<dbReference type="EMBL" id="CAJOBP010000774">
    <property type="protein sequence ID" value="CAF4219045.1"/>
    <property type="molecule type" value="Genomic_DNA"/>
</dbReference>
<reference evidence="7" key="1">
    <citation type="submission" date="2021-02" db="EMBL/GenBank/DDBJ databases">
        <authorList>
            <person name="Nowell W R."/>
        </authorList>
    </citation>
    <scope>NUCLEOTIDE SEQUENCE</scope>
</reference>
<dbReference type="Gene3D" id="2.10.22.10">
    <property type="entry name" value="Antistasin, domain 1"/>
    <property type="match status" value="1"/>
</dbReference>
<evidence type="ECO:0000313" key="7">
    <source>
        <dbReference type="EMBL" id="CAF3756534.1"/>
    </source>
</evidence>
<sequence>MRAKVFLFFFVITIVLCVWFMPTGTEALPYSRNGFGRCPPACSVYCPCGNVVDRSGCPICRCRPSNTCTGKHPNSFGRPPHVKTHIFH</sequence>
<feature type="chain" id="PRO_5035617168" description="Antistasin-like domain-containing protein" evidence="3">
    <location>
        <begin position="28"/>
        <end position="88"/>
    </location>
</feature>
<keyword evidence="13" id="KW-1185">Reference proteome</keyword>
<dbReference type="Proteomes" id="UP000663825">
    <property type="component" value="Unassembled WGS sequence"/>
</dbReference>
<evidence type="ECO:0000313" key="8">
    <source>
        <dbReference type="EMBL" id="CAF4133266.1"/>
    </source>
</evidence>
<gene>
    <name evidence="7" type="ORF">FME351_LOCUS31148</name>
    <name evidence="8" type="ORF">HFQ381_LOCUS3228</name>
    <name evidence="6" type="ORF">LUA448_LOCUS18550</name>
    <name evidence="11" type="ORF">QYT958_LOCUS16712</name>
    <name evidence="5" type="ORF">TIS948_LOCUS19259</name>
    <name evidence="10" type="ORF">TSG867_LOCUS5151</name>
    <name evidence="9" type="ORF">UJA718_LOCUS7617</name>
</gene>
<evidence type="ECO:0000313" key="9">
    <source>
        <dbReference type="EMBL" id="CAF4219045.1"/>
    </source>
</evidence>
<dbReference type="AlphaFoldDB" id="A0A818YYZ9"/>
<dbReference type="Proteomes" id="UP000663862">
    <property type="component" value="Unassembled WGS sequence"/>
</dbReference>
<feature type="domain" description="Antistasin-like" evidence="4">
    <location>
        <begin position="38"/>
        <end position="62"/>
    </location>
</feature>
<keyword evidence="1" id="KW-0646">Protease inhibitor</keyword>
<evidence type="ECO:0000313" key="10">
    <source>
        <dbReference type="EMBL" id="CAF4283590.1"/>
    </source>
</evidence>
<evidence type="ECO:0000313" key="6">
    <source>
        <dbReference type="EMBL" id="CAF3411482.1"/>
    </source>
</evidence>
<dbReference type="SUPFAM" id="SSF57262">
    <property type="entry name" value="Leech antihemostatic proteins"/>
    <property type="match status" value="1"/>
</dbReference>
<comment type="caution">
    <text evidence="7">The sequence shown here is derived from an EMBL/GenBank/DDBJ whole genome shotgun (WGS) entry which is preliminary data.</text>
</comment>
<evidence type="ECO:0000313" key="11">
    <source>
        <dbReference type="EMBL" id="CAF4682557.1"/>
    </source>
</evidence>
<dbReference type="Proteomes" id="UP000663848">
    <property type="component" value="Unassembled WGS sequence"/>
</dbReference>
<dbReference type="OrthoDB" id="406800at2759"/>
<keyword evidence="3" id="KW-0732">Signal</keyword>
<dbReference type="Proteomes" id="UP000663851">
    <property type="component" value="Unassembled WGS sequence"/>
</dbReference>
<dbReference type="Pfam" id="PF02822">
    <property type="entry name" value="Antistasin"/>
    <property type="match status" value="1"/>
</dbReference>
<dbReference type="InterPro" id="IPR011061">
    <property type="entry name" value="Hirudin/antistatin"/>
</dbReference>
<dbReference type="EMBL" id="CAJNYU010004461">
    <property type="protein sequence ID" value="CAF3756534.1"/>
    <property type="molecule type" value="Genomic_DNA"/>
</dbReference>
<organism evidence="7 12">
    <name type="scientific">Rotaria socialis</name>
    <dbReference type="NCBI Taxonomy" id="392032"/>
    <lineage>
        <taxon>Eukaryota</taxon>
        <taxon>Metazoa</taxon>
        <taxon>Spiralia</taxon>
        <taxon>Gnathifera</taxon>
        <taxon>Rotifera</taxon>
        <taxon>Eurotatoria</taxon>
        <taxon>Bdelloidea</taxon>
        <taxon>Philodinida</taxon>
        <taxon>Philodinidae</taxon>
        <taxon>Rotaria</taxon>
    </lineage>
</organism>
<evidence type="ECO:0000259" key="4">
    <source>
        <dbReference type="Pfam" id="PF02822"/>
    </source>
</evidence>
<evidence type="ECO:0000256" key="2">
    <source>
        <dbReference type="ARBA" id="ARBA00022900"/>
    </source>
</evidence>
<name>A0A818YYZ9_9BILA</name>
<dbReference type="EMBL" id="CAJOBR010002448">
    <property type="protein sequence ID" value="CAF4682557.1"/>
    <property type="molecule type" value="Genomic_DNA"/>
</dbReference>
<dbReference type="Proteomes" id="UP000663873">
    <property type="component" value="Unassembled WGS sequence"/>
</dbReference>
<evidence type="ECO:0000313" key="13">
    <source>
        <dbReference type="Proteomes" id="UP000663873"/>
    </source>
</evidence>
<dbReference type="GO" id="GO:0004867">
    <property type="term" value="F:serine-type endopeptidase inhibitor activity"/>
    <property type="evidence" value="ECO:0007669"/>
    <property type="project" value="UniProtKB-KW"/>
</dbReference>
<dbReference type="EMBL" id="CAJOBQ010000176">
    <property type="protein sequence ID" value="CAF4283590.1"/>
    <property type="molecule type" value="Genomic_DNA"/>
</dbReference>
<keyword evidence="2" id="KW-0722">Serine protease inhibitor</keyword>
<dbReference type="EMBL" id="CAJOBO010000115">
    <property type="protein sequence ID" value="CAF4133266.1"/>
    <property type="molecule type" value="Genomic_DNA"/>
</dbReference>
<evidence type="ECO:0000256" key="1">
    <source>
        <dbReference type="ARBA" id="ARBA00022690"/>
    </source>
</evidence>
<protein>
    <recommendedName>
        <fullName evidence="4">Antistasin-like domain-containing protein</fullName>
    </recommendedName>
</protein>